<reference evidence="6 7" key="1">
    <citation type="submission" date="2011-12" db="EMBL/GenBank/DDBJ databases">
        <title>The Genome Sequence of Prevotella maculosa OT 289.</title>
        <authorList>
            <consortium name="The Broad Institute Genome Sequencing Platform"/>
            <person name="Earl A."/>
            <person name="Ward D."/>
            <person name="Feldgarden M."/>
            <person name="Gevers D."/>
            <person name="Izard J."/>
            <person name="Blanton J.M."/>
            <person name="Mathney J."/>
            <person name="Tanner A.C."/>
            <person name="Dewhirst F.E."/>
            <person name="Young S.K."/>
            <person name="Zeng Q."/>
            <person name="Gargeya S."/>
            <person name="Fitzgerald M."/>
            <person name="Haas B."/>
            <person name="Abouelleil A."/>
            <person name="Alvarado L."/>
            <person name="Arachchi H.M."/>
            <person name="Berlin A."/>
            <person name="Chapman S.B."/>
            <person name="Gearin G."/>
            <person name="Goldberg J."/>
            <person name="Griggs A."/>
            <person name="Gujja S."/>
            <person name="Hansen M."/>
            <person name="Heiman D."/>
            <person name="Howarth C."/>
            <person name="Larimer J."/>
            <person name="Lui A."/>
            <person name="MacDonald P.J.P."/>
            <person name="McCowen C."/>
            <person name="Montmayeur A."/>
            <person name="Murphy C."/>
            <person name="Neiman D."/>
            <person name="Pearson M."/>
            <person name="Priest M."/>
            <person name="Roberts A."/>
            <person name="Saif S."/>
            <person name="Shea T."/>
            <person name="Sisk P."/>
            <person name="Stolte C."/>
            <person name="Sykes S."/>
            <person name="Wortman J."/>
            <person name="Nusbaum C."/>
            <person name="Birren B."/>
        </authorList>
    </citation>
    <scope>NUCLEOTIDE SEQUENCE [LARGE SCALE GENOMIC DNA]</scope>
    <source>
        <strain evidence="6 7">OT 289</strain>
    </source>
</reference>
<dbReference type="EMBL" id="AGEK01000014">
    <property type="protein sequence ID" value="EHO73718.1"/>
    <property type="molecule type" value="Genomic_DNA"/>
</dbReference>
<dbReference type="STRING" id="999422.HMPREF9944_00292"/>
<dbReference type="GO" id="GO:0032259">
    <property type="term" value="P:methylation"/>
    <property type="evidence" value="ECO:0007669"/>
    <property type="project" value="UniProtKB-KW"/>
</dbReference>
<dbReference type="GO" id="GO:0003723">
    <property type="term" value="F:RNA binding"/>
    <property type="evidence" value="ECO:0007669"/>
    <property type="project" value="InterPro"/>
</dbReference>
<dbReference type="InterPro" id="IPR053888">
    <property type="entry name" value="MRM3-like_sub_bind"/>
</dbReference>
<feature type="domain" description="tRNA/rRNA methyltransferase SpoU type" evidence="4">
    <location>
        <begin position="191"/>
        <end position="331"/>
    </location>
</feature>
<evidence type="ECO:0000313" key="7">
    <source>
        <dbReference type="Proteomes" id="UP000003167"/>
    </source>
</evidence>
<dbReference type="Gene3D" id="3.30.1330.30">
    <property type="match status" value="1"/>
</dbReference>
<protein>
    <submittedName>
        <fullName evidence="6">Uncharacterized protein</fullName>
    </submittedName>
</protein>
<evidence type="ECO:0000313" key="6">
    <source>
        <dbReference type="EMBL" id="EHO73718.1"/>
    </source>
</evidence>
<dbReference type="InterPro" id="IPR029028">
    <property type="entry name" value="Alpha/beta_knot_MTases"/>
</dbReference>
<evidence type="ECO:0000259" key="5">
    <source>
        <dbReference type="Pfam" id="PF22435"/>
    </source>
</evidence>
<evidence type="ECO:0000256" key="3">
    <source>
        <dbReference type="ARBA" id="ARBA00022679"/>
    </source>
</evidence>
<dbReference type="InterPro" id="IPR029064">
    <property type="entry name" value="Ribosomal_eL30-like_sf"/>
</dbReference>
<dbReference type="PANTHER" id="PTHR43191:SF2">
    <property type="entry name" value="RRNA METHYLTRANSFERASE 3, MITOCHONDRIAL"/>
    <property type="match status" value="1"/>
</dbReference>
<accession>H1HJE8</accession>
<proteinExistence type="inferred from homology"/>
<keyword evidence="2" id="KW-0489">Methyltransferase</keyword>
<dbReference type="InterPro" id="IPR001537">
    <property type="entry name" value="SpoU_MeTrfase"/>
</dbReference>
<dbReference type="Pfam" id="PF00588">
    <property type="entry name" value="SpoU_methylase"/>
    <property type="match status" value="1"/>
</dbReference>
<dbReference type="SUPFAM" id="SSF75217">
    <property type="entry name" value="alpha/beta knot"/>
    <property type="match status" value="1"/>
</dbReference>
<keyword evidence="3" id="KW-0808">Transferase</keyword>
<dbReference type="GO" id="GO:0006396">
    <property type="term" value="P:RNA processing"/>
    <property type="evidence" value="ECO:0007669"/>
    <property type="project" value="InterPro"/>
</dbReference>
<feature type="domain" description="MRM3-like substrate binding" evidence="5">
    <location>
        <begin position="93"/>
        <end position="173"/>
    </location>
</feature>
<dbReference type="Pfam" id="PF22435">
    <property type="entry name" value="MRM3-like_sub_bind"/>
    <property type="match status" value="1"/>
</dbReference>
<gene>
    <name evidence="6" type="ORF">HMPREF9944_00292</name>
</gene>
<organism evidence="6 7">
    <name type="scientific">Segatella maculosa OT 289</name>
    <dbReference type="NCBI Taxonomy" id="999422"/>
    <lineage>
        <taxon>Bacteria</taxon>
        <taxon>Pseudomonadati</taxon>
        <taxon>Bacteroidota</taxon>
        <taxon>Bacteroidia</taxon>
        <taxon>Bacteroidales</taxon>
        <taxon>Prevotellaceae</taxon>
        <taxon>Segatella</taxon>
    </lineage>
</organism>
<evidence type="ECO:0000256" key="1">
    <source>
        <dbReference type="ARBA" id="ARBA00007228"/>
    </source>
</evidence>
<evidence type="ECO:0000259" key="4">
    <source>
        <dbReference type="Pfam" id="PF00588"/>
    </source>
</evidence>
<comment type="caution">
    <text evidence="6">The sequence shown here is derived from an EMBL/GenBank/DDBJ whole genome shotgun (WGS) entry which is preliminary data.</text>
</comment>
<dbReference type="CDD" id="cd18109">
    <property type="entry name" value="SpoU-like_RNA-MTase"/>
    <property type="match status" value="1"/>
</dbReference>
<sequence length="339" mass="37277">MVINIYHHGDNSILLIYLISKMYCLRACISSLSADGPRLQSPSPTFRRPDAPHIASTILPKQGDLSADDANLSAPSVHNTDFFRKFADMISKAKVKFIKSLRLKKNREQARLFIAEGHKVVGELLASGCAHTIVATQEWLSAHPAPPTNELIAVDEEELRKVSFLQHPQQVLALFPFFDDAASDVVDTTSLSLMLDGVQDPGNLGTIIRIADWFGIGNIYCSTETADVYNPKVVQATMGSIARVRLHYGDLEAMLDRLPTDFPVYGTMLDGNDIYREPLSSHGLIIMGNEGNGISDEIGKRVGHRLRIPSYAEGRATAESLNVAIATAITCAEFRRRNS</sequence>
<comment type="similarity">
    <text evidence="1">Belongs to the class IV-like SAM-binding methyltransferase superfamily. RNA methyltransferase TrmH family.</text>
</comment>
<dbReference type="InterPro" id="IPR051259">
    <property type="entry name" value="rRNA_Methyltransferase"/>
</dbReference>
<dbReference type="PATRIC" id="fig|999422.3.peg.285"/>
<dbReference type="GO" id="GO:0008173">
    <property type="term" value="F:RNA methyltransferase activity"/>
    <property type="evidence" value="ECO:0007669"/>
    <property type="project" value="InterPro"/>
</dbReference>
<dbReference type="Gene3D" id="3.40.1280.10">
    <property type="match status" value="1"/>
</dbReference>
<dbReference type="HOGENOM" id="CLU_021322_3_2_10"/>
<keyword evidence="7" id="KW-1185">Reference proteome</keyword>
<dbReference type="PANTHER" id="PTHR43191">
    <property type="entry name" value="RRNA METHYLTRANSFERASE 3"/>
    <property type="match status" value="1"/>
</dbReference>
<dbReference type="SUPFAM" id="SSF55315">
    <property type="entry name" value="L30e-like"/>
    <property type="match status" value="1"/>
</dbReference>
<dbReference type="AlphaFoldDB" id="H1HJE8"/>
<dbReference type="Proteomes" id="UP000003167">
    <property type="component" value="Unassembled WGS sequence"/>
</dbReference>
<name>H1HJE8_9BACT</name>
<evidence type="ECO:0000256" key="2">
    <source>
        <dbReference type="ARBA" id="ARBA00022603"/>
    </source>
</evidence>
<dbReference type="InterPro" id="IPR029026">
    <property type="entry name" value="tRNA_m1G_MTases_N"/>
</dbReference>